<dbReference type="InterPro" id="IPR011017">
    <property type="entry name" value="TRASH_dom"/>
</dbReference>
<sequence>MDTGSSGGLELTDQTPVLLGRTAMAASLTDVGNSFSGPPNPLVNRSSKFQNSSVEDDDDVVFIEPVQPPPPSAPVVADQRTITFTSSKNEELQGNDSKILPSSKELASQKGSVSETIVIDDEEDMETNQGQEKNSSNFIERRPPESKNRTNDVDFSTSSFSRSKTKTAVGPFNPGRMNVAGDVFQNGESAAHHNPDSWISQSASFPRNQKQPGVDSLSPVASLPKQIFQPSAQQQPTKPVKVTCANCKKPLQKGQTAYQRKGSAHLFCSTTCLSSFSHKPAPKKLCVMCKKDITTMKGTIVAQVDSSESFQEFCSTSCLSLYEDKQNPTKGALNKSRCTICGKLTEIRHEVSFKNMTHKLCSDHCFNRYRMANGLIMNCCEQCGEYLPSKGAGNNVLVIDGQQKRFCCQSCVSEYKQKYGKLTTCTGCRTQCRFFDMTQCIGPNGYMEPYCSTACMNSHKTKYAKSQSLGIICHFCKRNSLPQYQATMPDGKLYNFCNSNCVAKFQALSMQSSPNGQFVAPSDIQLKCNYCKNSFCSKPEILEWENKVHQFCSRTCSDDYKKLHCIVTYCEYCQEEKTLHETVNFSGVKRPFCSEGCKLLYKQDFARRLGLRCVTCNYCSQLCKKGATKELDGVVRDFCSEDCCRRFQDWYYKAARCDCCKSQGTLRERVQWRGEMKHFCDQHCLLRFYCQQNEPNMTTQKGPENLHYDQGCQTSRTKMTGSAPPPSPTPNKEMKNKAVLCKPLTMTKATYCKPHMQSKSCQTDGEWRTEYVPVPIPVPVYVPVPMHMYSQSIPVPTTVPVPVPVPVFLPVPSDSSEKIPAAAEELKSTVSSDPLGTELLTVTDMAEDEGKAEGADIHSVIIETDIIGSDLLKNSDPETQSNMPDVPYEPDLDIEIDFPRAAEELDMENEFLLPPVFGEEYEEQPRPRSKKKGAKRKAVSGYQCHDDSSDNSECSFPFKYTYGVNAWKHWVRTRQLDEDLLVLDELKSPKSVKLKEDLLCHTTAELDYGLAHFVNEIRRPNGENYAPDSIYYLCLGIQEYLYGSNRKDNIFIDPGFQTFEQELNKILRSWQPSILPDGSIFSRVEEDYLWRIKQLGSHSPVALLNTLFYFNTKYFGLKTVEQHLRLSFGTVFRHWKKNPLTMENKACLRYQVSSLCGTDNEDKITTGKRKHEDDEPVFEQIENTANPSRCPVKMFECYLSKSPQNLNQRMDVFYLQPERSSSADSPVWYTSASLDRNTLENMLVRVLLVKDIYDKDNYELDEDTE</sequence>
<evidence type="ECO:0000256" key="6">
    <source>
        <dbReference type="ARBA" id="ARBA00022833"/>
    </source>
</evidence>
<evidence type="ECO:0000256" key="2">
    <source>
        <dbReference type="ARBA" id="ARBA00022553"/>
    </source>
</evidence>
<dbReference type="InterPro" id="IPR051284">
    <property type="entry name" value="ZnF_MYMT-QRICH1"/>
</dbReference>
<keyword evidence="3" id="KW-0479">Metal-binding</keyword>
<feature type="compositionally biased region" description="Basic and acidic residues" evidence="8">
    <location>
        <begin position="139"/>
        <end position="152"/>
    </location>
</feature>
<feature type="domain" description="TRASH" evidence="9">
    <location>
        <begin position="616"/>
        <end position="651"/>
    </location>
</feature>
<dbReference type="PANTHER" id="PTHR45736:SF6">
    <property type="entry name" value="ZINC FINGER MYM-TYPE PROTEIN 2"/>
    <property type="match status" value="1"/>
</dbReference>
<dbReference type="SUPFAM" id="SSF57716">
    <property type="entry name" value="Glucocorticoid receptor-like (DNA-binding domain)"/>
    <property type="match status" value="1"/>
</dbReference>
<evidence type="ECO:0000256" key="7">
    <source>
        <dbReference type="ARBA" id="ARBA00022843"/>
    </source>
</evidence>
<feature type="domain" description="TRASH" evidence="9">
    <location>
        <begin position="528"/>
        <end position="564"/>
    </location>
</feature>
<dbReference type="InterPro" id="IPR057926">
    <property type="entry name" value="QRICH1_dom"/>
</dbReference>
<name>A0A8C6CEY0_MONMO</name>
<feature type="domain" description="TRASH" evidence="9">
    <location>
        <begin position="570"/>
        <end position="605"/>
    </location>
</feature>
<evidence type="ECO:0000313" key="11">
    <source>
        <dbReference type="Proteomes" id="UP000694561"/>
    </source>
</evidence>
<feature type="region of interest" description="Disordered" evidence="8">
    <location>
        <begin position="30"/>
        <end position="56"/>
    </location>
</feature>
<feature type="domain" description="TRASH" evidence="9">
    <location>
        <begin position="380"/>
        <end position="419"/>
    </location>
</feature>
<gene>
    <name evidence="10" type="primary">ZMYM2</name>
</gene>
<feature type="region of interest" description="Disordered" evidence="8">
    <location>
        <begin position="85"/>
        <end position="218"/>
    </location>
</feature>
<organism evidence="10 11">
    <name type="scientific">Monodon monoceros</name>
    <name type="common">Narwhal</name>
    <name type="synonym">Ceratodon monodon</name>
    <dbReference type="NCBI Taxonomy" id="40151"/>
    <lineage>
        <taxon>Eukaryota</taxon>
        <taxon>Metazoa</taxon>
        <taxon>Chordata</taxon>
        <taxon>Craniata</taxon>
        <taxon>Vertebrata</taxon>
        <taxon>Euteleostomi</taxon>
        <taxon>Mammalia</taxon>
        <taxon>Eutheria</taxon>
        <taxon>Laurasiatheria</taxon>
        <taxon>Artiodactyla</taxon>
        <taxon>Whippomorpha</taxon>
        <taxon>Cetacea</taxon>
        <taxon>Odontoceti</taxon>
        <taxon>Monodontidae</taxon>
        <taxon>Monodon</taxon>
    </lineage>
</organism>
<feature type="domain" description="TRASH" evidence="9">
    <location>
        <begin position="286"/>
        <end position="326"/>
    </location>
</feature>
<dbReference type="AlphaFoldDB" id="A0A8C6CEY0"/>
<protein>
    <submittedName>
        <fullName evidence="10">Zinc finger MYM-type containing 2</fullName>
    </submittedName>
</protein>
<evidence type="ECO:0000256" key="1">
    <source>
        <dbReference type="ARBA" id="ARBA00022499"/>
    </source>
</evidence>
<proteinExistence type="predicted"/>
<feature type="domain" description="TRASH" evidence="9">
    <location>
        <begin position="657"/>
        <end position="692"/>
    </location>
</feature>
<keyword evidence="4" id="KW-0677">Repeat</keyword>
<evidence type="ECO:0000259" key="9">
    <source>
        <dbReference type="SMART" id="SM00746"/>
    </source>
</evidence>
<feature type="compositionally biased region" description="Polar residues" evidence="8">
    <location>
        <begin position="85"/>
        <end position="96"/>
    </location>
</feature>
<keyword evidence="6" id="KW-0862">Zinc</keyword>
<keyword evidence="11" id="KW-1185">Reference proteome</keyword>
<feature type="compositionally biased region" description="Basic residues" evidence="8">
    <location>
        <begin position="927"/>
        <end position="938"/>
    </location>
</feature>
<feature type="compositionally biased region" description="Polar residues" evidence="8">
    <location>
        <begin position="105"/>
        <end position="115"/>
    </location>
</feature>
<evidence type="ECO:0000256" key="4">
    <source>
        <dbReference type="ARBA" id="ARBA00022737"/>
    </source>
</evidence>
<dbReference type="GeneTree" id="ENSGT00940000157028"/>
<dbReference type="Pfam" id="PF12012">
    <property type="entry name" value="DUF3504"/>
    <property type="match status" value="1"/>
</dbReference>
<keyword evidence="2" id="KW-0597">Phosphoprotein</keyword>
<feature type="compositionally biased region" description="Polar residues" evidence="8">
    <location>
        <begin position="197"/>
        <end position="211"/>
    </location>
</feature>
<dbReference type="InterPro" id="IPR010507">
    <property type="entry name" value="Znf_MYM"/>
</dbReference>
<reference evidence="10" key="1">
    <citation type="submission" date="2025-08" db="UniProtKB">
        <authorList>
            <consortium name="Ensembl"/>
        </authorList>
    </citation>
    <scope>IDENTIFICATION</scope>
</reference>
<dbReference type="PANTHER" id="PTHR45736">
    <property type="entry name" value="ZINC FINGER MYM-TYPE PROTEIN"/>
    <property type="match status" value="1"/>
</dbReference>
<dbReference type="SMART" id="SM00746">
    <property type="entry name" value="TRASH"/>
    <property type="match status" value="9"/>
</dbReference>
<evidence type="ECO:0000256" key="3">
    <source>
        <dbReference type="ARBA" id="ARBA00022723"/>
    </source>
</evidence>
<dbReference type="Pfam" id="PF06467">
    <property type="entry name" value="zf-FCS"/>
    <property type="match status" value="9"/>
</dbReference>
<keyword evidence="7" id="KW-0832">Ubl conjugation</keyword>
<feature type="domain" description="TRASH" evidence="9">
    <location>
        <begin position="338"/>
        <end position="373"/>
    </location>
</feature>
<dbReference type="InterPro" id="IPR021893">
    <property type="entry name" value="ZMYM2-like_C"/>
</dbReference>
<feature type="compositionally biased region" description="Polar residues" evidence="8">
    <location>
        <begin position="127"/>
        <end position="138"/>
    </location>
</feature>
<feature type="compositionally biased region" description="Polar residues" evidence="8">
    <location>
        <begin position="30"/>
        <end position="53"/>
    </location>
</feature>
<feature type="domain" description="TRASH" evidence="9">
    <location>
        <begin position="473"/>
        <end position="509"/>
    </location>
</feature>
<dbReference type="Proteomes" id="UP000694561">
    <property type="component" value="Unplaced"/>
</dbReference>
<keyword evidence="5" id="KW-0863">Zinc-finger</keyword>
<feature type="domain" description="TRASH" evidence="9">
    <location>
        <begin position="244"/>
        <end position="280"/>
    </location>
</feature>
<keyword evidence="1" id="KW-1017">Isopeptide bond</keyword>
<accession>A0A8C6CEY0</accession>
<evidence type="ECO:0000313" key="10">
    <source>
        <dbReference type="Ensembl" id="ENSMMNP00015029886.1"/>
    </source>
</evidence>
<evidence type="ECO:0000256" key="8">
    <source>
        <dbReference type="SAM" id="MobiDB-lite"/>
    </source>
</evidence>
<dbReference type="GO" id="GO:0008270">
    <property type="term" value="F:zinc ion binding"/>
    <property type="evidence" value="ECO:0007669"/>
    <property type="project" value="UniProtKB-KW"/>
</dbReference>
<dbReference type="Ensembl" id="ENSMMNT00015032828.1">
    <property type="protein sequence ID" value="ENSMMNP00015029886.1"/>
    <property type="gene ID" value="ENSMMNG00015021738.1"/>
</dbReference>
<dbReference type="Pfam" id="PF25561">
    <property type="entry name" value="QRICH1"/>
    <property type="match status" value="1"/>
</dbReference>
<reference evidence="10" key="2">
    <citation type="submission" date="2025-09" db="UniProtKB">
        <authorList>
            <consortium name="Ensembl"/>
        </authorList>
    </citation>
    <scope>IDENTIFICATION</scope>
</reference>
<evidence type="ECO:0000256" key="5">
    <source>
        <dbReference type="ARBA" id="ARBA00022771"/>
    </source>
</evidence>
<feature type="region of interest" description="Disordered" evidence="8">
    <location>
        <begin position="916"/>
        <end position="951"/>
    </location>
</feature>